<keyword evidence="3" id="KW-1185">Reference proteome</keyword>
<comment type="caution">
    <text evidence="2">The sequence shown here is derived from an EMBL/GenBank/DDBJ whole genome shotgun (WGS) entry which is preliminary data.</text>
</comment>
<organism evidence="2 3">
    <name type="scientific">Dreissena polymorpha</name>
    <name type="common">Zebra mussel</name>
    <name type="synonym">Mytilus polymorpha</name>
    <dbReference type="NCBI Taxonomy" id="45954"/>
    <lineage>
        <taxon>Eukaryota</taxon>
        <taxon>Metazoa</taxon>
        <taxon>Spiralia</taxon>
        <taxon>Lophotrochozoa</taxon>
        <taxon>Mollusca</taxon>
        <taxon>Bivalvia</taxon>
        <taxon>Autobranchia</taxon>
        <taxon>Heteroconchia</taxon>
        <taxon>Euheterodonta</taxon>
        <taxon>Imparidentia</taxon>
        <taxon>Neoheterodontei</taxon>
        <taxon>Myida</taxon>
        <taxon>Dreissenoidea</taxon>
        <taxon>Dreissenidae</taxon>
        <taxon>Dreissena</taxon>
    </lineage>
</organism>
<keyword evidence="1" id="KW-0472">Membrane</keyword>
<dbReference type="EMBL" id="JAIWYP010000004">
    <property type="protein sequence ID" value="KAH3839205.1"/>
    <property type="molecule type" value="Genomic_DNA"/>
</dbReference>
<reference evidence="2" key="1">
    <citation type="journal article" date="2019" name="bioRxiv">
        <title>The Genome of the Zebra Mussel, Dreissena polymorpha: A Resource for Invasive Species Research.</title>
        <authorList>
            <person name="McCartney M.A."/>
            <person name="Auch B."/>
            <person name="Kono T."/>
            <person name="Mallez S."/>
            <person name="Zhang Y."/>
            <person name="Obille A."/>
            <person name="Becker A."/>
            <person name="Abrahante J.E."/>
            <person name="Garbe J."/>
            <person name="Badalamenti J.P."/>
            <person name="Herman A."/>
            <person name="Mangelson H."/>
            <person name="Liachko I."/>
            <person name="Sullivan S."/>
            <person name="Sone E.D."/>
            <person name="Koren S."/>
            <person name="Silverstein K.A.T."/>
            <person name="Beckman K.B."/>
            <person name="Gohl D.M."/>
        </authorList>
    </citation>
    <scope>NUCLEOTIDE SEQUENCE</scope>
    <source>
        <strain evidence="2">Duluth1</strain>
        <tissue evidence="2">Whole animal</tissue>
    </source>
</reference>
<dbReference type="AlphaFoldDB" id="A0A9D4QR30"/>
<protein>
    <submittedName>
        <fullName evidence="2">Uncharacterized protein</fullName>
    </submittedName>
</protein>
<keyword evidence="1" id="KW-1133">Transmembrane helix</keyword>
<sequence length="219" mass="23887">MIVEYKATFKDSPEAKLNFASANIGIVSGNKTITVLNNTVSASAVRINNISVTNRTLSENVCPLFEASGGCGNGSHCENQAGKPVCRVTQADGSSEPMKVIIIIASVCGFLFLILAVAIVVLIVRVYRKRQLCSSSSFSDSISEKDMEWKDYGLAFAPYMGYSDWREHAVGFGFDHAQPGSWAGIPRVRNLDAGLAEQRSIGPWSVVTWDTDRRSERKT</sequence>
<proteinExistence type="predicted"/>
<gene>
    <name evidence="2" type="ORF">DPMN_112630</name>
</gene>
<dbReference type="Proteomes" id="UP000828390">
    <property type="component" value="Unassembled WGS sequence"/>
</dbReference>
<feature type="transmembrane region" description="Helical" evidence="1">
    <location>
        <begin position="100"/>
        <end position="124"/>
    </location>
</feature>
<accession>A0A9D4QR30</accession>
<keyword evidence="1" id="KW-0812">Transmembrane</keyword>
<evidence type="ECO:0000313" key="2">
    <source>
        <dbReference type="EMBL" id="KAH3839205.1"/>
    </source>
</evidence>
<reference evidence="2" key="2">
    <citation type="submission" date="2020-11" db="EMBL/GenBank/DDBJ databases">
        <authorList>
            <person name="McCartney M.A."/>
            <person name="Auch B."/>
            <person name="Kono T."/>
            <person name="Mallez S."/>
            <person name="Becker A."/>
            <person name="Gohl D.M."/>
            <person name="Silverstein K.A.T."/>
            <person name="Koren S."/>
            <person name="Bechman K.B."/>
            <person name="Herman A."/>
            <person name="Abrahante J.E."/>
            <person name="Garbe J."/>
        </authorList>
    </citation>
    <scope>NUCLEOTIDE SEQUENCE</scope>
    <source>
        <strain evidence="2">Duluth1</strain>
        <tissue evidence="2">Whole animal</tissue>
    </source>
</reference>
<name>A0A9D4QR30_DREPO</name>
<evidence type="ECO:0000313" key="3">
    <source>
        <dbReference type="Proteomes" id="UP000828390"/>
    </source>
</evidence>
<evidence type="ECO:0000256" key="1">
    <source>
        <dbReference type="SAM" id="Phobius"/>
    </source>
</evidence>